<evidence type="ECO:0000313" key="2">
    <source>
        <dbReference type="Proteomes" id="UP000807769"/>
    </source>
</evidence>
<dbReference type="RefSeq" id="XP_041190929.1">
    <property type="nucleotide sequence ID" value="XM_041336200.1"/>
</dbReference>
<organism evidence="1 2">
    <name type="scientific">Suillus subaureus</name>
    <dbReference type="NCBI Taxonomy" id="48587"/>
    <lineage>
        <taxon>Eukaryota</taxon>
        <taxon>Fungi</taxon>
        <taxon>Dikarya</taxon>
        <taxon>Basidiomycota</taxon>
        <taxon>Agaricomycotina</taxon>
        <taxon>Agaricomycetes</taxon>
        <taxon>Agaricomycetidae</taxon>
        <taxon>Boletales</taxon>
        <taxon>Suillineae</taxon>
        <taxon>Suillaceae</taxon>
        <taxon>Suillus</taxon>
    </lineage>
</organism>
<name>A0A9P7JBM9_9AGAM</name>
<dbReference type="Proteomes" id="UP000807769">
    <property type="component" value="Unassembled WGS sequence"/>
</dbReference>
<sequence>MALPPYLDPVGGTLQPLGRNTALSTLIESTTNVELPSTCRVYSNENTIIGTSLHYIIYTSCVQAVPTQF</sequence>
<keyword evidence="2" id="KW-1185">Reference proteome</keyword>
<evidence type="ECO:0000313" key="1">
    <source>
        <dbReference type="EMBL" id="KAG1812906.1"/>
    </source>
</evidence>
<dbReference type="GeneID" id="64630217"/>
<gene>
    <name evidence="1" type="ORF">BJ212DRAFT_1368885</name>
</gene>
<proteinExistence type="predicted"/>
<reference evidence="1" key="1">
    <citation type="journal article" date="2020" name="New Phytol.">
        <title>Comparative genomics reveals dynamic genome evolution in host specialist ectomycorrhizal fungi.</title>
        <authorList>
            <person name="Lofgren L.A."/>
            <person name="Nguyen N.H."/>
            <person name="Vilgalys R."/>
            <person name="Ruytinx J."/>
            <person name="Liao H.L."/>
            <person name="Branco S."/>
            <person name="Kuo A."/>
            <person name="LaButti K."/>
            <person name="Lipzen A."/>
            <person name="Andreopoulos W."/>
            <person name="Pangilinan J."/>
            <person name="Riley R."/>
            <person name="Hundley H."/>
            <person name="Na H."/>
            <person name="Barry K."/>
            <person name="Grigoriev I.V."/>
            <person name="Stajich J.E."/>
            <person name="Kennedy P.G."/>
        </authorList>
    </citation>
    <scope>NUCLEOTIDE SEQUENCE</scope>
    <source>
        <strain evidence="1">MN1</strain>
    </source>
</reference>
<accession>A0A9P7JBM9</accession>
<dbReference type="AlphaFoldDB" id="A0A9P7JBM9"/>
<protein>
    <submittedName>
        <fullName evidence="1">Uncharacterized protein</fullName>
    </submittedName>
</protein>
<comment type="caution">
    <text evidence="1">The sequence shown here is derived from an EMBL/GenBank/DDBJ whole genome shotgun (WGS) entry which is preliminary data.</text>
</comment>
<dbReference type="EMBL" id="JABBWG010000025">
    <property type="protein sequence ID" value="KAG1812906.1"/>
    <property type="molecule type" value="Genomic_DNA"/>
</dbReference>